<dbReference type="InterPro" id="IPR012340">
    <property type="entry name" value="NA-bd_OB-fold"/>
</dbReference>
<name>A0ABQ5KCS9_9EUKA</name>
<keyword evidence="2" id="KW-0689">Ribosomal protein</keyword>
<feature type="domain" description="S1 motif" evidence="4">
    <location>
        <begin position="90"/>
        <end position="137"/>
    </location>
</feature>
<dbReference type="SUPFAM" id="SSF50249">
    <property type="entry name" value="Nucleic acid-binding proteins"/>
    <property type="match status" value="1"/>
</dbReference>
<dbReference type="Gene3D" id="2.40.50.140">
    <property type="entry name" value="Nucleic acid-binding proteins"/>
    <property type="match status" value="1"/>
</dbReference>
<proteinExistence type="inferred from homology"/>
<dbReference type="InterPro" id="IPR050437">
    <property type="entry name" value="Ribos_protein_bS1-like"/>
</dbReference>
<dbReference type="PANTHER" id="PTHR10724:SF7">
    <property type="entry name" value="SMALL RIBOSOMAL SUBUNIT PROTEIN BS1C"/>
    <property type="match status" value="1"/>
</dbReference>
<evidence type="ECO:0000256" key="3">
    <source>
        <dbReference type="ARBA" id="ARBA00023274"/>
    </source>
</evidence>
<comment type="similarity">
    <text evidence="1">Belongs to the bacterial ribosomal protein bS1 family.</text>
</comment>
<feature type="non-terminal residue" evidence="5">
    <location>
        <position position="137"/>
    </location>
</feature>
<keyword evidence="6" id="KW-1185">Reference proteome</keyword>
<comment type="caution">
    <text evidence="5">The sequence shown here is derived from an EMBL/GenBank/DDBJ whole genome shotgun (WGS) entry which is preliminary data.</text>
</comment>
<reference evidence="5" key="1">
    <citation type="submission" date="2022-03" db="EMBL/GenBank/DDBJ databases">
        <title>Draft genome sequence of Aduncisulcus paluster, a free-living microaerophilic Fornicata.</title>
        <authorList>
            <person name="Yuyama I."/>
            <person name="Kume K."/>
            <person name="Tamura T."/>
            <person name="Inagaki Y."/>
            <person name="Hashimoto T."/>
        </authorList>
    </citation>
    <scope>NUCLEOTIDE SEQUENCE</scope>
    <source>
        <strain evidence="5">NY0171</strain>
    </source>
</reference>
<feature type="non-terminal residue" evidence="5">
    <location>
        <position position="1"/>
    </location>
</feature>
<dbReference type="InterPro" id="IPR003029">
    <property type="entry name" value="S1_domain"/>
</dbReference>
<evidence type="ECO:0000313" key="6">
    <source>
        <dbReference type="Proteomes" id="UP001057375"/>
    </source>
</evidence>
<dbReference type="Proteomes" id="UP001057375">
    <property type="component" value="Unassembled WGS sequence"/>
</dbReference>
<organism evidence="5 6">
    <name type="scientific">Aduncisulcus paluster</name>
    <dbReference type="NCBI Taxonomy" id="2918883"/>
    <lineage>
        <taxon>Eukaryota</taxon>
        <taxon>Metamonada</taxon>
        <taxon>Carpediemonas-like organisms</taxon>
        <taxon>Aduncisulcus</taxon>
    </lineage>
</organism>
<evidence type="ECO:0000259" key="4">
    <source>
        <dbReference type="PROSITE" id="PS50126"/>
    </source>
</evidence>
<gene>
    <name evidence="5" type="ORF">ADUPG1_001485</name>
</gene>
<sequence length="137" mass="14884">NNEIVLSKAMSGAGGLNMLREAYENKVPVEGKVAETCKGGFRVKMMHRKVFCPVSQIDTSFVEDAEAFKSSSRTGTGKAREAFMQDVQPDAVMEGKVTKLMPFGAFVELTPGVEGMVHISELSWSRSAKPEDIVQPG</sequence>
<dbReference type="PANTHER" id="PTHR10724">
    <property type="entry name" value="30S RIBOSOMAL PROTEIN S1"/>
    <property type="match status" value="1"/>
</dbReference>
<protein>
    <submittedName>
        <fullName evidence="5">Ribosomal protein S1-like protein</fullName>
    </submittedName>
</protein>
<dbReference type="Pfam" id="PF00575">
    <property type="entry name" value="S1"/>
    <property type="match status" value="1"/>
</dbReference>
<dbReference type="EMBL" id="BQXS01001249">
    <property type="protein sequence ID" value="GKT30352.1"/>
    <property type="molecule type" value="Genomic_DNA"/>
</dbReference>
<evidence type="ECO:0000256" key="2">
    <source>
        <dbReference type="ARBA" id="ARBA00022980"/>
    </source>
</evidence>
<evidence type="ECO:0000313" key="5">
    <source>
        <dbReference type="EMBL" id="GKT30352.1"/>
    </source>
</evidence>
<evidence type="ECO:0000256" key="1">
    <source>
        <dbReference type="ARBA" id="ARBA00006767"/>
    </source>
</evidence>
<accession>A0ABQ5KCS9</accession>
<dbReference type="PROSITE" id="PS50126">
    <property type="entry name" value="S1"/>
    <property type="match status" value="1"/>
</dbReference>
<keyword evidence="3" id="KW-0687">Ribonucleoprotein</keyword>